<dbReference type="PROSITE" id="PS00794">
    <property type="entry name" value="HPPK"/>
    <property type="match status" value="1"/>
</dbReference>
<evidence type="ECO:0000256" key="8">
    <source>
        <dbReference type="ARBA" id="ARBA00022840"/>
    </source>
</evidence>
<dbReference type="CDD" id="cd00483">
    <property type="entry name" value="HPPK"/>
    <property type="match status" value="1"/>
</dbReference>
<dbReference type="SUPFAM" id="SSF55083">
    <property type="entry name" value="6-hydroxymethyl-7,8-dihydropterin pyrophosphokinase, HPPK"/>
    <property type="match status" value="1"/>
</dbReference>
<dbReference type="EC" id="2.7.6.3" evidence="3"/>
<dbReference type="GO" id="GO:0016301">
    <property type="term" value="F:kinase activity"/>
    <property type="evidence" value="ECO:0007669"/>
    <property type="project" value="UniProtKB-KW"/>
</dbReference>
<evidence type="ECO:0000256" key="9">
    <source>
        <dbReference type="ARBA" id="ARBA00022909"/>
    </source>
</evidence>
<comment type="caution">
    <text evidence="14">The sequence shown here is derived from an EMBL/GenBank/DDBJ whole genome shotgun (WGS) entry which is preliminary data.</text>
</comment>
<evidence type="ECO:0000256" key="1">
    <source>
        <dbReference type="ARBA" id="ARBA00005051"/>
    </source>
</evidence>
<dbReference type="AlphaFoldDB" id="A0A9X1DCR5"/>
<evidence type="ECO:0000256" key="5">
    <source>
        <dbReference type="ARBA" id="ARBA00022679"/>
    </source>
</evidence>
<evidence type="ECO:0000256" key="12">
    <source>
        <dbReference type="ARBA" id="ARBA00033413"/>
    </source>
</evidence>
<evidence type="ECO:0000256" key="2">
    <source>
        <dbReference type="ARBA" id="ARBA00005810"/>
    </source>
</evidence>
<evidence type="ECO:0000256" key="11">
    <source>
        <dbReference type="ARBA" id="ARBA00029766"/>
    </source>
</evidence>
<proteinExistence type="inferred from homology"/>
<dbReference type="NCBIfam" id="TIGR01498">
    <property type="entry name" value="folK"/>
    <property type="match status" value="1"/>
</dbReference>
<evidence type="ECO:0000313" key="14">
    <source>
        <dbReference type="EMBL" id="MBT2187494.1"/>
    </source>
</evidence>
<evidence type="ECO:0000256" key="7">
    <source>
        <dbReference type="ARBA" id="ARBA00022777"/>
    </source>
</evidence>
<dbReference type="PANTHER" id="PTHR43071">
    <property type="entry name" value="2-AMINO-4-HYDROXY-6-HYDROXYMETHYLDIHYDROPTERIDINE PYROPHOSPHOKINASE"/>
    <property type="match status" value="1"/>
</dbReference>
<keyword evidence="8" id="KW-0067">ATP-binding</keyword>
<evidence type="ECO:0000256" key="3">
    <source>
        <dbReference type="ARBA" id="ARBA00013253"/>
    </source>
</evidence>
<comment type="function">
    <text evidence="10">Catalyzes the transfer of pyrophosphate from adenosine triphosphate (ATP) to 6-hydroxymethyl-7,8-dihydropterin, an enzymatic step in folate biosynthesis pathway.</text>
</comment>
<keyword evidence="6" id="KW-0547">Nucleotide-binding</keyword>
<evidence type="ECO:0000313" key="15">
    <source>
        <dbReference type="Proteomes" id="UP001138757"/>
    </source>
</evidence>
<protein>
    <recommendedName>
        <fullName evidence="4">2-amino-4-hydroxy-6-hydroxymethyldihydropteridine pyrophosphokinase</fullName>
        <ecNumber evidence="3">2.7.6.3</ecNumber>
    </recommendedName>
    <alternativeName>
        <fullName evidence="11">6-hydroxymethyl-7,8-dihydropterin pyrophosphokinase</fullName>
    </alternativeName>
    <alternativeName>
        <fullName evidence="12">7,8-dihydro-6-hydroxymethylpterin-pyrophosphokinase</fullName>
    </alternativeName>
</protein>
<sequence length="184" mass="20133">MAKARKAGSKKQPAKSAKHLYAIGIGSNRPLAGNMGPRRIVHAATIALDRKPLRCIARSPIIASRPIGPSQRTYANAVALVKTALPPLAMLDALQTIEALFGRRRYRRWGARSLDLDLLLWSGGRMRHKRLIVPHPFLRTRSFVLGPLAAVAPAWRDPVSGLTVRQLAARLARPKPVDPAARSL</sequence>
<dbReference type="Proteomes" id="UP001138757">
    <property type="component" value="Unassembled WGS sequence"/>
</dbReference>
<feature type="domain" description="7,8-dihydro-6-hydroxymethylpterin-pyrophosphokinase" evidence="13">
    <location>
        <begin position="108"/>
        <end position="119"/>
    </location>
</feature>
<dbReference type="Gene3D" id="3.30.70.560">
    <property type="entry name" value="7,8-Dihydro-6-hydroxymethylpterin-pyrophosphokinase HPPK"/>
    <property type="match status" value="1"/>
</dbReference>
<dbReference type="GO" id="GO:0003848">
    <property type="term" value="F:2-amino-4-hydroxy-6-hydroxymethyldihydropteridine diphosphokinase activity"/>
    <property type="evidence" value="ECO:0007669"/>
    <property type="project" value="UniProtKB-EC"/>
</dbReference>
<dbReference type="PANTHER" id="PTHR43071:SF1">
    <property type="entry name" value="2-AMINO-4-HYDROXY-6-HYDROXYMETHYLDIHYDROPTERIDINE PYROPHOSPHOKINASE"/>
    <property type="match status" value="1"/>
</dbReference>
<evidence type="ECO:0000256" key="4">
    <source>
        <dbReference type="ARBA" id="ARBA00016218"/>
    </source>
</evidence>
<gene>
    <name evidence="14" type="primary">folK</name>
    <name evidence="14" type="ORF">KK488_11110</name>
</gene>
<dbReference type="Pfam" id="PF01288">
    <property type="entry name" value="HPPK"/>
    <property type="match status" value="1"/>
</dbReference>
<keyword evidence="9" id="KW-0289">Folate biosynthesis</keyword>
<dbReference type="EMBL" id="JAHGAW010000006">
    <property type="protein sequence ID" value="MBT2187494.1"/>
    <property type="molecule type" value="Genomic_DNA"/>
</dbReference>
<evidence type="ECO:0000256" key="10">
    <source>
        <dbReference type="ARBA" id="ARBA00029409"/>
    </source>
</evidence>
<evidence type="ECO:0000256" key="6">
    <source>
        <dbReference type="ARBA" id="ARBA00022741"/>
    </source>
</evidence>
<dbReference type="GO" id="GO:0005524">
    <property type="term" value="F:ATP binding"/>
    <property type="evidence" value="ECO:0007669"/>
    <property type="project" value="UniProtKB-KW"/>
</dbReference>
<comment type="similarity">
    <text evidence="2">Belongs to the HPPK family.</text>
</comment>
<organism evidence="14 15">
    <name type="scientific">Sphingobium nicotianae</name>
    <dbReference type="NCBI Taxonomy" id="2782607"/>
    <lineage>
        <taxon>Bacteria</taxon>
        <taxon>Pseudomonadati</taxon>
        <taxon>Pseudomonadota</taxon>
        <taxon>Alphaproteobacteria</taxon>
        <taxon>Sphingomonadales</taxon>
        <taxon>Sphingomonadaceae</taxon>
        <taxon>Sphingobium</taxon>
    </lineage>
</organism>
<dbReference type="GO" id="GO:0046656">
    <property type="term" value="P:folic acid biosynthetic process"/>
    <property type="evidence" value="ECO:0007669"/>
    <property type="project" value="UniProtKB-KW"/>
</dbReference>
<evidence type="ECO:0000259" key="13">
    <source>
        <dbReference type="PROSITE" id="PS00794"/>
    </source>
</evidence>
<accession>A0A9X1DCR5</accession>
<keyword evidence="7" id="KW-0418">Kinase</keyword>
<keyword evidence="15" id="KW-1185">Reference proteome</keyword>
<name>A0A9X1DCR5_9SPHN</name>
<comment type="pathway">
    <text evidence="1">Cofactor biosynthesis; tetrahydrofolate biosynthesis; 2-amino-4-hydroxy-6-hydroxymethyl-7,8-dihydropteridine diphosphate from 7,8-dihydroneopterin triphosphate: step 4/4.</text>
</comment>
<dbReference type="InterPro" id="IPR000550">
    <property type="entry name" value="Hppk"/>
</dbReference>
<reference evidence="14" key="1">
    <citation type="submission" date="2021-05" db="EMBL/GenBank/DDBJ databases">
        <title>Genome of Sphingobium sp. strain.</title>
        <authorList>
            <person name="Fan R."/>
        </authorList>
    </citation>
    <scope>NUCLEOTIDE SEQUENCE</scope>
    <source>
        <strain evidence="14">H33</strain>
    </source>
</reference>
<dbReference type="RefSeq" id="WP_214623465.1">
    <property type="nucleotide sequence ID" value="NZ_JAHGAW010000006.1"/>
</dbReference>
<keyword evidence="5 14" id="KW-0808">Transferase</keyword>
<dbReference type="InterPro" id="IPR035907">
    <property type="entry name" value="Hppk_sf"/>
</dbReference>